<organism evidence="4 5">
    <name type="scientific">Piscibacillus salipiscarius</name>
    <dbReference type="NCBI Taxonomy" id="299480"/>
    <lineage>
        <taxon>Bacteria</taxon>
        <taxon>Bacillati</taxon>
        <taxon>Bacillota</taxon>
        <taxon>Bacilli</taxon>
        <taxon>Bacillales</taxon>
        <taxon>Bacillaceae</taxon>
        <taxon>Piscibacillus</taxon>
    </lineage>
</organism>
<dbReference type="NCBIfam" id="NF033542">
    <property type="entry name" value="transpos_IS110"/>
    <property type="match status" value="1"/>
</dbReference>
<feature type="domain" description="Transposase IS116/IS110/IS902 C-terminal" evidence="3">
    <location>
        <begin position="287"/>
        <end position="372"/>
    </location>
</feature>
<dbReference type="Proteomes" id="UP001597452">
    <property type="component" value="Unassembled WGS sequence"/>
</dbReference>
<protein>
    <submittedName>
        <fullName evidence="4">IS110 family transposase</fullName>
    </submittedName>
</protein>
<keyword evidence="1" id="KW-0175">Coiled coil</keyword>
<evidence type="ECO:0000259" key="2">
    <source>
        <dbReference type="Pfam" id="PF01548"/>
    </source>
</evidence>
<sequence length="425" mass="49003">MNNKRNQRVNQITDNTLILGIDIAKHTHYGVITDDRGRELGKAFPFKQSLEGFNKLLKTIHYYMEKYQKTDILVSFEPTGHYWKNLAAYLMEHCIPFVTVNPMHVNRAKEFDDNSQTKNDQKDARVIAKLVVTGNFHYPRHLEGVERELREGASLKKRLKDDISATKNRITGFLDMYFPEFNKVFKGYGKQACEVLKLTPFPADLKGQRPEDLAVMIQQHSNTTYPPKKKIERLCEIAESSIGLTEGEGMARLHITTLVQQLEFLQAQLQDLEQTLETLVKEIPEFEYLNSIRGISEQTVIELLAYTGSLSEYDHPRQLIKLAGLSLREHSSGQKKGTKHLSKRGRKDLRSLLFKAILPLIHNNEAFNNLYQYYITRSENPLRKKEAMVVLSSKLIKVMYGLSKNKTYFNAEQMESDMFVNPKVA</sequence>
<dbReference type="InterPro" id="IPR002525">
    <property type="entry name" value="Transp_IS110-like_N"/>
</dbReference>
<keyword evidence="5" id="KW-1185">Reference proteome</keyword>
<feature type="domain" description="Transposase IS110-like N-terminal" evidence="2">
    <location>
        <begin position="19"/>
        <end position="179"/>
    </location>
</feature>
<evidence type="ECO:0000313" key="4">
    <source>
        <dbReference type="EMBL" id="MFD2639582.1"/>
    </source>
</evidence>
<dbReference type="RefSeq" id="WP_377329525.1">
    <property type="nucleotide sequence ID" value="NZ_JBHUMZ010000036.1"/>
</dbReference>
<dbReference type="Pfam" id="PF02371">
    <property type="entry name" value="Transposase_20"/>
    <property type="match status" value="1"/>
</dbReference>
<name>A0ABW5QD13_9BACI</name>
<evidence type="ECO:0000313" key="5">
    <source>
        <dbReference type="Proteomes" id="UP001597452"/>
    </source>
</evidence>
<dbReference type="Pfam" id="PF01548">
    <property type="entry name" value="DEDD_Tnp_IS110"/>
    <property type="match status" value="1"/>
</dbReference>
<gene>
    <name evidence="4" type="ORF">ACFSW4_11955</name>
</gene>
<dbReference type="PANTHER" id="PTHR33055:SF15">
    <property type="entry name" value="TRANSPOSASE-RELATED"/>
    <property type="match status" value="1"/>
</dbReference>
<dbReference type="InterPro" id="IPR047650">
    <property type="entry name" value="Transpos_IS110"/>
</dbReference>
<proteinExistence type="predicted"/>
<reference evidence="5" key="1">
    <citation type="journal article" date="2019" name="Int. J. Syst. Evol. Microbiol.">
        <title>The Global Catalogue of Microorganisms (GCM) 10K type strain sequencing project: providing services to taxonomists for standard genome sequencing and annotation.</title>
        <authorList>
            <consortium name="The Broad Institute Genomics Platform"/>
            <consortium name="The Broad Institute Genome Sequencing Center for Infectious Disease"/>
            <person name="Wu L."/>
            <person name="Ma J."/>
        </authorList>
    </citation>
    <scope>NUCLEOTIDE SEQUENCE [LARGE SCALE GENOMIC DNA]</scope>
    <source>
        <strain evidence="5">TISTR 1571</strain>
    </source>
</reference>
<dbReference type="PANTHER" id="PTHR33055">
    <property type="entry name" value="TRANSPOSASE FOR INSERTION SEQUENCE ELEMENT IS1111A"/>
    <property type="match status" value="1"/>
</dbReference>
<dbReference type="InterPro" id="IPR003346">
    <property type="entry name" value="Transposase_20"/>
</dbReference>
<evidence type="ECO:0000256" key="1">
    <source>
        <dbReference type="SAM" id="Coils"/>
    </source>
</evidence>
<feature type="coiled-coil region" evidence="1">
    <location>
        <begin position="255"/>
        <end position="282"/>
    </location>
</feature>
<comment type="caution">
    <text evidence="4">The sequence shown here is derived from an EMBL/GenBank/DDBJ whole genome shotgun (WGS) entry which is preliminary data.</text>
</comment>
<evidence type="ECO:0000259" key="3">
    <source>
        <dbReference type="Pfam" id="PF02371"/>
    </source>
</evidence>
<accession>A0ABW5QD13</accession>
<dbReference type="EMBL" id="JBHUMZ010000036">
    <property type="protein sequence ID" value="MFD2639582.1"/>
    <property type="molecule type" value="Genomic_DNA"/>
</dbReference>